<evidence type="ECO:0000256" key="8">
    <source>
        <dbReference type="ARBA" id="ARBA00022927"/>
    </source>
</evidence>
<evidence type="ECO:0000256" key="7">
    <source>
        <dbReference type="ARBA" id="ARBA00022892"/>
    </source>
</evidence>
<evidence type="ECO:0000256" key="11">
    <source>
        <dbReference type="ARBA" id="ARBA00032711"/>
    </source>
</evidence>
<feature type="region of interest" description="Disordered" evidence="12">
    <location>
        <begin position="126"/>
        <end position="154"/>
    </location>
</feature>
<dbReference type="PANTHER" id="PTHR13050:SF7">
    <property type="entry name" value="VESICLE TRANSPORT PROTEIN USE1"/>
    <property type="match status" value="1"/>
</dbReference>
<evidence type="ECO:0000256" key="6">
    <source>
        <dbReference type="ARBA" id="ARBA00022824"/>
    </source>
</evidence>
<dbReference type="InterPro" id="IPR019150">
    <property type="entry name" value="Vesicle_transport_protein_Use1"/>
</dbReference>
<evidence type="ECO:0000256" key="9">
    <source>
        <dbReference type="ARBA" id="ARBA00022989"/>
    </source>
</evidence>
<dbReference type="Pfam" id="PF09753">
    <property type="entry name" value="Use1"/>
    <property type="match status" value="1"/>
</dbReference>
<protein>
    <recommendedName>
        <fullName evidence="3">Vesicle transport protein USE1</fullName>
    </recommendedName>
    <alternativeName>
        <fullName evidence="11">USE1-like protein</fullName>
    </alternativeName>
</protein>
<dbReference type="RefSeq" id="XP_013789121.1">
    <property type="nucleotide sequence ID" value="XM_013933667.1"/>
</dbReference>
<evidence type="ECO:0000256" key="4">
    <source>
        <dbReference type="ARBA" id="ARBA00022448"/>
    </source>
</evidence>
<name>A0ABM1BUV3_LIMPO</name>
<keyword evidence="6" id="KW-0256">Endoplasmic reticulum</keyword>
<evidence type="ECO:0000313" key="15">
    <source>
        <dbReference type="RefSeq" id="XP_013789121.1"/>
    </source>
</evidence>
<evidence type="ECO:0000256" key="3">
    <source>
        <dbReference type="ARBA" id="ARBA00015843"/>
    </source>
</evidence>
<evidence type="ECO:0000256" key="1">
    <source>
        <dbReference type="ARBA" id="ARBA00004163"/>
    </source>
</evidence>
<evidence type="ECO:0000256" key="13">
    <source>
        <dbReference type="SAM" id="Phobius"/>
    </source>
</evidence>
<evidence type="ECO:0000256" key="10">
    <source>
        <dbReference type="ARBA" id="ARBA00023136"/>
    </source>
</evidence>
<evidence type="ECO:0000256" key="2">
    <source>
        <dbReference type="ARBA" id="ARBA00007891"/>
    </source>
</evidence>
<feature type="transmembrane region" description="Helical" evidence="13">
    <location>
        <begin position="230"/>
        <end position="253"/>
    </location>
</feature>
<proteinExistence type="inferred from homology"/>
<keyword evidence="4" id="KW-0813">Transport</keyword>
<reference evidence="15" key="1">
    <citation type="submission" date="2025-08" db="UniProtKB">
        <authorList>
            <consortium name="RefSeq"/>
        </authorList>
    </citation>
    <scope>IDENTIFICATION</scope>
    <source>
        <tissue evidence="15">Muscle</tissue>
    </source>
</reference>
<comment type="similarity">
    <text evidence="2">Belongs to the USE1 family.</text>
</comment>
<evidence type="ECO:0000256" key="5">
    <source>
        <dbReference type="ARBA" id="ARBA00022692"/>
    </source>
</evidence>
<organism evidence="14 15">
    <name type="scientific">Limulus polyphemus</name>
    <name type="common">Atlantic horseshoe crab</name>
    <dbReference type="NCBI Taxonomy" id="6850"/>
    <lineage>
        <taxon>Eukaryota</taxon>
        <taxon>Metazoa</taxon>
        <taxon>Ecdysozoa</taxon>
        <taxon>Arthropoda</taxon>
        <taxon>Chelicerata</taxon>
        <taxon>Merostomata</taxon>
        <taxon>Xiphosura</taxon>
        <taxon>Limulidae</taxon>
        <taxon>Limulus</taxon>
    </lineage>
</organism>
<gene>
    <name evidence="15" type="primary">LOC106472994</name>
</gene>
<comment type="subcellular location">
    <subcellularLocation>
        <location evidence="1">Endoplasmic reticulum membrane</location>
        <topology evidence="1">Single-pass type IV membrane protein</topology>
    </subcellularLocation>
</comment>
<keyword evidence="7" id="KW-0931">ER-Golgi transport</keyword>
<keyword evidence="8" id="KW-0653">Protein transport</keyword>
<accession>A0ABM1BUV3</accession>
<keyword evidence="5 13" id="KW-0812">Transmembrane</keyword>
<keyword evidence="14" id="KW-1185">Reference proteome</keyword>
<dbReference type="PANTHER" id="PTHR13050">
    <property type="entry name" value="USE1-LIKE PROTEIN"/>
    <property type="match status" value="1"/>
</dbReference>
<evidence type="ECO:0000313" key="14">
    <source>
        <dbReference type="Proteomes" id="UP000694941"/>
    </source>
</evidence>
<dbReference type="GeneID" id="106472994"/>
<sequence>MIPKSRLEINFCRLLSQCEELAGQRKQNDWRLEKYVKALEEKLMELKKLNTCQPSKESLAEYTKKVEFLKGVINADKLPSAVEKAMANQLLFSGLSSSPNYSRTKEIHLQNQSRYTQEMRKELFGSKDADTVPVDGSSDSIRQRKSPSDTSQTEDLDSVLRYHHSVQEKIASEMVTLAQSLKQNSLLAGHIIKKDTEVIEKSSKLADKNYGQLKIESDRLEKHAHRSCNWWLWLMIGLVCLTFLWMIMFIRLFPRRV</sequence>
<dbReference type="CDD" id="cd15860">
    <property type="entry name" value="SNARE_USE1"/>
    <property type="match status" value="1"/>
</dbReference>
<keyword evidence="10 13" id="KW-0472">Membrane</keyword>
<keyword evidence="9 13" id="KW-1133">Transmembrane helix</keyword>
<evidence type="ECO:0000256" key="12">
    <source>
        <dbReference type="SAM" id="MobiDB-lite"/>
    </source>
</evidence>
<dbReference type="Proteomes" id="UP000694941">
    <property type="component" value="Unplaced"/>
</dbReference>